<keyword evidence="2" id="KW-1133">Transmembrane helix</keyword>
<dbReference type="RefSeq" id="WP_128087463.1">
    <property type="nucleotide sequence ID" value="NZ_CAUUGO010000026.1"/>
</dbReference>
<dbReference type="Pfam" id="PF13400">
    <property type="entry name" value="Tad"/>
    <property type="match status" value="1"/>
</dbReference>
<evidence type="ECO:0000256" key="1">
    <source>
        <dbReference type="SAM" id="MobiDB-lite"/>
    </source>
</evidence>
<accession>A0A2Z5QXM8</accession>
<feature type="region of interest" description="Disordered" evidence="1">
    <location>
        <begin position="1"/>
        <end position="24"/>
    </location>
</feature>
<evidence type="ECO:0000313" key="4">
    <source>
        <dbReference type="EMBL" id="BAV87215.1"/>
    </source>
</evidence>
<dbReference type="InterPro" id="IPR028087">
    <property type="entry name" value="Tad_N"/>
</dbReference>
<organism evidence="4 5">
    <name type="scientific">Rothia aeria</name>
    <dbReference type="NCBI Taxonomy" id="172042"/>
    <lineage>
        <taxon>Bacteria</taxon>
        <taxon>Bacillati</taxon>
        <taxon>Actinomycetota</taxon>
        <taxon>Actinomycetes</taxon>
        <taxon>Micrococcales</taxon>
        <taxon>Micrococcaceae</taxon>
        <taxon>Rothia</taxon>
    </lineage>
</organism>
<feature type="domain" description="Putative Flp pilus-assembly TadG-like N-terminal" evidence="3">
    <location>
        <begin position="27"/>
        <end position="73"/>
    </location>
</feature>
<protein>
    <recommendedName>
        <fullName evidence="3">Putative Flp pilus-assembly TadG-like N-terminal domain-containing protein</fullName>
    </recommendedName>
</protein>
<dbReference type="GeneID" id="93861493"/>
<name>A0A2Z5QXM8_9MICC</name>
<evidence type="ECO:0000259" key="3">
    <source>
        <dbReference type="Pfam" id="PF13400"/>
    </source>
</evidence>
<feature type="transmembrane region" description="Helical" evidence="2">
    <location>
        <begin position="31"/>
        <end position="56"/>
    </location>
</feature>
<keyword evidence="2" id="KW-0812">Transmembrane</keyword>
<proteinExistence type="predicted"/>
<sequence>MKNKHSVLRANAPTPRTASAGRATEEGSGTVLALTIIAGVLILTVLTLGAAGAYAAHRRAATAADLSALAAADTLRGLSEGEPCANAARIAQENGANLAACTEPSRPDTMDVRVSVPITGPFAFLGDAKGQARAGAPDDTGDE</sequence>
<dbReference type="EMBL" id="AP017895">
    <property type="protein sequence ID" value="BAV87215.1"/>
    <property type="molecule type" value="Genomic_DNA"/>
</dbReference>
<dbReference type="InterPro" id="IPR021202">
    <property type="entry name" value="Rv3654c-like"/>
</dbReference>
<dbReference type="NCBIfam" id="TIGR03816">
    <property type="entry name" value="tadE_like_DECH"/>
    <property type="match status" value="1"/>
</dbReference>
<gene>
    <name evidence="4" type="ORF">RA11412_0916</name>
</gene>
<keyword evidence="2" id="KW-0472">Membrane</keyword>
<evidence type="ECO:0000313" key="5">
    <source>
        <dbReference type="Proteomes" id="UP000250241"/>
    </source>
</evidence>
<dbReference type="AlphaFoldDB" id="A0A2Z5QXM8"/>
<evidence type="ECO:0000256" key="2">
    <source>
        <dbReference type="SAM" id="Phobius"/>
    </source>
</evidence>
<dbReference type="KEGG" id="raj:RA11412_0916"/>
<dbReference type="Proteomes" id="UP000250241">
    <property type="component" value="Chromosome"/>
</dbReference>
<keyword evidence="5" id="KW-1185">Reference proteome</keyword>
<reference evidence="4 5" key="1">
    <citation type="submission" date="2016-10" db="EMBL/GenBank/DDBJ databases">
        <title>Genome sequence of Rothia aeria strain JCM11412.</title>
        <authorList>
            <person name="Nambu T."/>
        </authorList>
    </citation>
    <scope>NUCLEOTIDE SEQUENCE [LARGE SCALE GENOMIC DNA]</scope>
    <source>
        <strain evidence="4 5">JCM 11412</strain>
    </source>
</reference>